<dbReference type="GO" id="GO:0005829">
    <property type="term" value="C:cytosol"/>
    <property type="evidence" value="ECO:0007669"/>
    <property type="project" value="TreeGrafter"/>
</dbReference>
<evidence type="ECO:0000256" key="8">
    <source>
        <dbReference type="SAM" id="MobiDB-lite"/>
    </source>
</evidence>
<evidence type="ECO:0000256" key="1">
    <source>
        <dbReference type="ARBA" id="ARBA00003041"/>
    </source>
</evidence>
<keyword evidence="11" id="KW-1185">Reference proteome</keyword>
<keyword evidence="3" id="KW-0813">Transport</keyword>
<keyword evidence="10" id="KW-0966">Cell projection</keyword>
<dbReference type="Proteomes" id="UP000242310">
    <property type="component" value="Unassembled WGS sequence"/>
</dbReference>
<dbReference type="InterPro" id="IPR018035">
    <property type="entry name" value="Flagellar_FliH/T3SS_HrpE"/>
</dbReference>
<evidence type="ECO:0000313" key="11">
    <source>
        <dbReference type="Proteomes" id="UP000242310"/>
    </source>
</evidence>
<keyword evidence="5" id="KW-0653">Protein transport</keyword>
<dbReference type="InterPro" id="IPR022524">
    <property type="entry name" value="FliH_Bacilli"/>
</dbReference>
<comment type="similarity">
    <text evidence="2">Belongs to the FliH family.</text>
</comment>
<dbReference type="Pfam" id="PF02108">
    <property type="entry name" value="FliH"/>
    <property type="match status" value="1"/>
</dbReference>
<feature type="compositionally biased region" description="Acidic residues" evidence="8">
    <location>
        <begin position="39"/>
        <end position="60"/>
    </location>
</feature>
<dbReference type="AlphaFoldDB" id="A0A2P8HYA7"/>
<dbReference type="GO" id="GO:0044781">
    <property type="term" value="P:bacterial-type flagellum organization"/>
    <property type="evidence" value="ECO:0007669"/>
    <property type="project" value="UniProtKB-KW"/>
</dbReference>
<accession>A0A2P8HYA7</accession>
<dbReference type="PANTHER" id="PTHR34982:SF1">
    <property type="entry name" value="FLAGELLAR ASSEMBLY PROTEIN FLIH"/>
    <property type="match status" value="1"/>
</dbReference>
<keyword evidence="6" id="KW-1006">Bacterial flagellum protein export</keyword>
<evidence type="ECO:0000256" key="3">
    <source>
        <dbReference type="ARBA" id="ARBA00022448"/>
    </source>
</evidence>
<organism evidence="10 11">
    <name type="scientific">Salsuginibacillus halophilus</name>
    <dbReference type="NCBI Taxonomy" id="517424"/>
    <lineage>
        <taxon>Bacteria</taxon>
        <taxon>Bacillati</taxon>
        <taxon>Bacillota</taxon>
        <taxon>Bacilli</taxon>
        <taxon>Bacillales</taxon>
        <taxon>Bacillaceae</taxon>
        <taxon>Salsuginibacillus</taxon>
    </lineage>
</organism>
<feature type="compositionally biased region" description="Basic and acidic residues" evidence="8">
    <location>
        <begin position="61"/>
        <end position="92"/>
    </location>
</feature>
<protein>
    <recommendedName>
        <fullName evidence="7">Flagellar assembly protein FliH</fullName>
    </recommendedName>
</protein>
<reference evidence="10 11" key="1">
    <citation type="submission" date="2018-03" db="EMBL/GenBank/DDBJ databases">
        <title>Genomic Encyclopedia of Type Strains, Phase III (KMG-III): the genomes of soil and plant-associated and newly described type strains.</title>
        <authorList>
            <person name="Whitman W."/>
        </authorList>
    </citation>
    <scope>NUCLEOTIDE SEQUENCE [LARGE SCALE GENOMIC DNA]</scope>
    <source>
        <strain evidence="10 11">CGMCC 1.07653</strain>
    </source>
</reference>
<dbReference type="PANTHER" id="PTHR34982">
    <property type="entry name" value="YOP PROTEINS TRANSLOCATION PROTEIN L"/>
    <property type="match status" value="1"/>
</dbReference>
<gene>
    <name evidence="10" type="ORF">B0H94_10199</name>
</gene>
<feature type="domain" description="Flagellar assembly protein FliH/Type III secretion system HrpE" evidence="9">
    <location>
        <begin position="125"/>
        <end position="253"/>
    </location>
</feature>
<dbReference type="NCBIfam" id="TIGR03825">
    <property type="entry name" value="FliH_bacil"/>
    <property type="match status" value="1"/>
</dbReference>
<evidence type="ECO:0000259" key="9">
    <source>
        <dbReference type="Pfam" id="PF02108"/>
    </source>
</evidence>
<comment type="caution">
    <text evidence="10">The sequence shown here is derived from an EMBL/GenBank/DDBJ whole genome shotgun (WGS) entry which is preliminary data.</text>
</comment>
<keyword evidence="10" id="KW-0282">Flagellum</keyword>
<dbReference type="InterPro" id="IPR051472">
    <property type="entry name" value="T3SS_Stator/FliH"/>
</dbReference>
<dbReference type="GO" id="GO:0015031">
    <property type="term" value="P:protein transport"/>
    <property type="evidence" value="ECO:0007669"/>
    <property type="project" value="UniProtKB-KW"/>
</dbReference>
<evidence type="ECO:0000256" key="5">
    <source>
        <dbReference type="ARBA" id="ARBA00022927"/>
    </source>
</evidence>
<dbReference type="EMBL" id="PYAV01000001">
    <property type="protein sequence ID" value="PSL51189.1"/>
    <property type="molecule type" value="Genomic_DNA"/>
</dbReference>
<evidence type="ECO:0000256" key="6">
    <source>
        <dbReference type="ARBA" id="ARBA00023225"/>
    </source>
</evidence>
<keyword evidence="10" id="KW-0969">Cilium</keyword>
<keyword evidence="4" id="KW-1005">Bacterial flagellum biogenesis</keyword>
<sequence>MSNLIKAGLTKPAKKGEVEIGIRAFPKAEPAHEEAPAETVEEDEAAVQEEVNETSAEELLEQAKHEAEKIKQKAEEEAENVRKQAAMEEENAKQQLNELFEQAKENGYAEGYEEGQKAGEKAFKKKVKKAEETIKTAESERKQYLEESEPVIIELASAVANRVIKDGLQADETVWQQALAQALFEVQEQEEVKVYVSAERYNETVKHKDELVSLLSYSQELFIYPDANLNENDCIIETPFGRMDASIDNQLEELKTKLLERLKEDADARS</sequence>
<name>A0A2P8HYA7_9BACI</name>
<evidence type="ECO:0000256" key="7">
    <source>
        <dbReference type="NCBIfam" id="TIGR03825"/>
    </source>
</evidence>
<proteinExistence type="inferred from homology"/>
<evidence type="ECO:0000313" key="10">
    <source>
        <dbReference type="EMBL" id="PSL51189.1"/>
    </source>
</evidence>
<feature type="region of interest" description="Disordered" evidence="8">
    <location>
        <begin position="27"/>
        <end position="94"/>
    </location>
</feature>
<evidence type="ECO:0000256" key="2">
    <source>
        <dbReference type="ARBA" id="ARBA00006602"/>
    </source>
</evidence>
<comment type="function">
    <text evidence="1">Needed for flagellar regrowth and assembly.</text>
</comment>
<dbReference type="RefSeq" id="WP_181315186.1">
    <property type="nucleotide sequence ID" value="NZ_PYAV01000001.1"/>
</dbReference>
<evidence type="ECO:0000256" key="4">
    <source>
        <dbReference type="ARBA" id="ARBA00022795"/>
    </source>
</evidence>